<name>A0A7J7P585_9MAGN</name>
<proteinExistence type="predicted"/>
<evidence type="ECO:0000313" key="1">
    <source>
        <dbReference type="EMBL" id="KAF6174581.1"/>
    </source>
</evidence>
<comment type="caution">
    <text evidence="1">The sequence shown here is derived from an EMBL/GenBank/DDBJ whole genome shotgun (WGS) entry which is preliminary data.</text>
</comment>
<accession>A0A7J7P585</accession>
<gene>
    <name evidence="1" type="ORF">GIB67_006233</name>
</gene>
<keyword evidence="2" id="KW-1185">Reference proteome</keyword>
<organism evidence="1 2">
    <name type="scientific">Kingdonia uniflora</name>
    <dbReference type="NCBI Taxonomy" id="39325"/>
    <lineage>
        <taxon>Eukaryota</taxon>
        <taxon>Viridiplantae</taxon>
        <taxon>Streptophyta</taxon>
        <taxon>Embryophyta</taxon>
        <taxon>Tracheophyta</taxon>
        <taxon>Spermatophyta</taxon>
        <taxon>Magnoliopsida</taxon>
        <taxon>Ranunculales</taxon>
        <taxon>Circaeasteraceae</taxon>
        <taxon>Kingdonia</taxon>
    </lineage>
</organism>
<reference evidence="1 2" key="1">
    <citation type="journal article" date="2020" name="IScience">
        <title>Genome Sequencing of the Endangered Kingdonia uniflora (Circaeasteraceae, Ranunculales) Reveals Potential Mechanisms of Evolutionary Specialization.</title>
        <authorList>
            <person name="Sun Y."/>
            <person name="Deng T."/>
            <person name="Zhang A."/>
            <person name="Moore M.J."/>
            <person name="Landis J.B."/>
            <person name="Lin N."/>
            <person name="Zhang H."/>
            <person name="Zhang X."/>
            <person name="Huang J."/>
            <person name="Zhang X."/>
            <person name="Sun H."/>
            <person name="Wang H."/>
        </authorList>
    </citation>
    <scope>NUCLEOTIDE SEQUENCE [LARGE SCALE GENOMIC DNA]</scope>
    <source>
        <strain evidence="1">TB1705</strain>
        <tissue evidence="1">Leaf</tissue>
    </source>
</reference>
<dbReference type="EMBL" id="JACGCM010000252">
    <property type="protein sequence ID" value="KAF6174581.1"/>
    <property type="molecule type" value="Genomic_DNA"/>
</dbReference>
<sequence>MEFLVVSVEDTDHWTKAISMDPKKPEELMDEKLITFLSLSKQEIDQVGWSWSESGLSKPSWKMVEDGFNEKRTENGYNAETGLFNMPADQWDDLIKINSVVEQFRGQTLPNADLLEAIFRGRLATGQYATGPARDDFIETATATESDIEYDAGVWDDDPIDDDEEPMDDGYPYFNNFKSLFNIRLF</sequence>
<protein>
    <submittedName>
        <fullName evidence="1">Uncharacterized protein</fullName>
    </submittedName>
</protein>
<dbReference type="Proteomes" id="UP000541444">
    <property type="component" value="Unassembled WGS sequence"/>
</dbReference>
<dbReference type="AlphaFoldDB" id="A0A7J7P585"/>
<evidence type="ECO:0000313" key="2">
    <source>
        <dbReference type="Proteomes" id="UP000541444"/>
    </source>
</evidence>